<evidence type="ECO:0000313" key="4">
    <source>
        <dbReference type="Proteomes" id="UP001153069"/>
    </source>
</evidence>
<evidence type="ECO:0000256" key="2">
    <source>
        <dbReference type="SAM" id="Phobius"/>
    </source>
</evidence>
<evidence type="ECO:0000313" key="3">
    <source>
        <dbReference type="EMBL" id="CAB9508697.1"/>
    </source>
</evidence>
<sequence>MTLQQKEEDIPVIPVQPVTYSTPSGHVPTVTATAYGVPPPSANPAYHQQQEPAYPTTPATVTAQPYSATTSSTAVTPSPTPTPPVQRDNTQAWYIIGGSVVCTAIVLCCCCFILPLVIFIIIFSTAWSQSQEIANSFNDDFYNN</sequence>
<dbReference type="AlphaFoldDB" id="A0A9N8DTE3"/>
<protein>
    <submittedName>
        <fullName evidence="3">Uncharacterized protein</fullName>
    </submittedName>
</protein>
<feature type="transmembrane region" description="Helical" evidence="2">
    <location>
        <begin position="92"/>
        <end position="123"/>
    </location>
</feature>
<keyword evidence="2" id="KW-0472">Membrane</keyword>
<keyword evidence="2" id="KW-0812">Transmembrane</keyword>
<reference evidence="3" key="1">
    <citation type="submission" date="2020-06" db="EMBL/GenBank/DDBJ databases">
        <authorList>
            <consortium name="Plant Systems Biology data submission"/>
        </authorList>
    </citation>
    <scope>NUCLEOTIDE SEQUENCE</scope>
    <source>
        <strain evidence="3">D6</strain>
    </source>
</reference>
<accession>A0A9N8DTE3</accession>
<feature type="region of interest" description="Disordered" evidence="1">
    <location>
        <begin position="38"/>
        <end position="84"/>
    </location>
</feature>
<dbReference type="EMBL" id="CAICTM010000356">
    <property type="protein sequence ID" value="CAB9508697.1"/>
    <property type="molecule type" value="Genomic_DNA"/>
</dbReference>
<dbReference type="Proteomes" id="UP001153069">
    <property type="component" value="Unassembled WGS sequence"/>
</dbReference>
<proteinExistence type="predicted"/>
<evidence type="ECO:0000256" key="1">
    <source>
        <dbReference type="SAM" id="MobiDB-lite"/>
    </source>
</evidence>
<gene>
    <name evidence="3" type="ORF">SEMRO_357_G125490.1</name>
</gene>
<keyword evidence="4" id="KW-1185">Reference proteome</keyword>
<keyword evidence="2" id="KW-1133">Transmembrane helix</keyword>
<comment type="caution">
    <text evidence="3">The sequence shown here is derived from an EMBL/GenBank/DDBJ whole genome shotgun (WGS) entry which is preliminary data.</text>
</comment>
<name>A0A9N8DTE3_9STRA</name>
<organism evidence="3 4">
    <name type="scientific">Seminavis robusta</name>
    <dbReference type="NCBI Taxonomy" id="568900"/>
    <lineage>
        <taxon>Eukaryota</taxon>
        <taxon>Sar</taxon>
        <taxon>Stramenopiles</taxon>
        <taxon>Ochrophyta</taxon>
        <taxon>Bacillariophyta</taxon>
        <taxon>Bacillariophyceae</taxon>
        <taxon>Bacillariophycidae</taxon>
        <taxon>Naviculales</taxon>
        <taxon>Naviculaceae</taxon>
        <taxon>Seminavis</taxon>
    </lineage>
</organism>
<feature type="compositionally biased region" description="Low complexity" evidence="1">
    <location>
        <begin position="52"/>
        <end position="77"/>
    </location>
</feature>